<dbReference type="EMBL" id="CP119882">
    <property type="protein sequence ID" value="WFD36943.1"/>
    <property type="molecule type" value="Genomic_DNA"/>
</dbReference>
<keyword evidence="5" id="KW-1185">Reference proteome</keyword>
<dbReference type="GO" id="GO:0000445">
    <property type="term" value="C:THO complex part of transcription export complex"/>
    <property type="evidence" value="ECO:0007669"/>
    <property type="project" value="InterPro"/>
</dbReference>
<dbReference type="Pfam" id="PF05615">
    <property type="entry name" value="THOC7"/>
    <property type="match status" value="1"/>
</dbReference>
<evidence type="ECO:0008006" key="6">
    <source>
        <dbReference type="Google" id="ProtNLM"/>
    </source>
</evidence>
<accession>A0AAF0J859</accession>
<organism evidence="4 5">
    <name type="scientific">Malassezia cuniculi</name>
    <dbReference type="NCBI Taxonomy" id="948313"/>
    <lineage>
        <taxon>Eukaryota</taxon>
        <taxon>Fungi</taxon>
        <taxon>Dikarya</taxon>
        <taxon>Basidiomycota</taxon>
        <taxon>Ustilaginomycotina</taxon>
        <taxon>Malasseziomycetes</taxon>
        <taxon>Malasseziales</taxon>
        <taxon>Malasseziaceae</taxon>
        <taxon>Malassezia</taxon>
    </lineage>
</organism>
<name>A0AAF0J859_9BASI</name>
<evidence type="ECO:0000313" key="4">
    <source>
        <dbReference type="EMBL" id="WFD36943.1"/>
    </source>
</evidence>
<proteinExistence type="predicted"/>
<sequence length="270" mass="29501">MAAPRPARLSAAEQGTPLLTDNILRARLASDDKYVRRIAKRVTGVATARTPDEHANAALLLRTDLQLFSAHIDRLRATAQDTSEREKTEYRTQVADIHEKCGTVRADIAALRDELAAAQRTRRNRLEYDSIAQKILVYPSRDALESAIKEQEQHIASLAADTGALEQAAADAHTELAHITANMRALHATLKQKLAQSSGKADSDAKGSTTDTANDASDDNKHAHTDATDAPASLNPEAASFEPHTPQSPRKRTHDSDEAPAKRTRRGRRE</sequence>
<comment type="subcellular location">
    <subcellularLocation>
        <location evidence="1">Nucleus</location>
    </subcellularLocation>
</comment>
<evidence type="ECO:0000256" key="3">
    <source>
        <dbReference type="SAM" id="MobiDB-lite"/>
    </source>
</evidence>
<evidence type="ECO:0000256" key="2">
    <source>
        <dbReference type="ARBA" id="ARBA00023242"/>
    </source>
</evidence>
<evidence type="ECO:0000256" key="1">
    <source>
        <dbReference type="ARBA" id="ARBA00004123"/>
    </source>
</evidence>
<gene>
    <name evidence="4" type="ORF">MCUN1_003835</name>
</gene>
<dbReference type="InterPro" id="IPR008501">
    <property type="entry name" value="THOC7/Mft1"/>
</dbReference>
<feature type="region of interest" description="Disordered" evidence="3">
    <location>
        <begin position="192"/>
        <end position="270"/>
    </location>
</feature>
<keyword evidence="2" id="KW-0539">Nucleus</keyword>
<dbReference type="Proteomes" id="UP001219933">
    <property type="component" value="Chromosome 6"/>
</dbReference>
<dbReference type="AlphaFoldDB" id="A0AAF0J859"/>
<protein>
    <recommendedName>
        <fullName evidence="6">THO complex subunit 7</fullName>
    </recommendedName>
</protein>
<evidence type="ECO:0000313" key="5">
    <source>
        <dbReference type="Proteomes" id="UP001219933"/>
    </source>
</evidence>
<reference evidence="4" key="1">
    <citation type="submission" date="2023-03" db="EMBL/GenBank/DDBJ databases">
        <title>Mating type loci evolution in Malassezia.</title>
        <authorList>
            <person name="Coelho M.A."/>
        </authorList>
    </citation>
    <scope>NUCLEOTIDE SEQUENCE</scope>
    <source>
        <strain evidence="4">CBS 11721</strain>
    </source>
</reference>
<dbReference type="GO" id="GO:0006397">
    <property type="term" value="P:mRNA processing"/>
    <property type="evidence" value="ECO:0007669"/>
    <property type="project" value="InterPro"/>
</dbReference>
<feature type="compositionally biased region" description="Basic and acidic residues" evidence="3">
    <location>
        <begin position="218"/>
        <end position="227"/>
    </location>
</feature>
<dbReference type="Gene3D" id="1.10.287.1490">
    <property type="match status" value="1"/>
</dbReference>